<protein>
    <submittedName>
        <fullName evidence="2">Uncharacterized protein</fullName>
    </submittedName>
</protein>
<dbReference type="InterPro" id="IPR051014">
    <property type="entry name" value="Cation_Transport_ATPase_IB"/>
</dbReference>
<dbReference type="PANTHER" id="PTHR48085:SF5">
    <property type="entry name" value="CADMIUM_ZINC-TRANSPORTING ATPASE HMA4-RELATED"/>
    <property type="match status" value="1"/>
</dbReference>
<keyword evidence="3" id="KW-1185">Reference proteome</keyword>
<proteinExistence type="inferred from homology"/>
<evidence type="ECO:0000313" key="3">
    <source>
        <dbReference type="Proteomes" id="UP000436088"/>
    </source>
</evidence>
<organism evidence="2 3">
    <name type="scientific">Hibiscus syriacus</name>
    <name type="common">Rose of Sharon</name>
    <dbReference type="NCBI Taxonomy" id="106335"/>
    <lineage>
        <taxon>Eukaryota</taxon>
        <taxon>Viridiplantae</taxon>
        <taxon>Streptophyta</taxon>
        <taxon>Embryophyta</taxon>
        <taxon>Tracheophyta</taxon>
        <taxon>Spermatophyta</taxon>
        <taxon>Magnoliopsida</taxon>
        <taxon>eudicotyledons</taxon>
        <taxon>Gunneridae</taxon>
        <taxon>Pentapetalae</taxon>
        <taxon>rosids</taxon>
        <taxon>malvids</taxon>
        <taxon>Malvales</taxon>
        <taxon>Malvaceae</taxon>
        <taxon>Malvoideae</taxon>
        <taxon>Hibiscus</taxon>
    </lineage>
</organism>
<dbReference type="InterPro" id="IPR023299">
    <property type="entry name" value="ATPase_P-typ_cyto_dom_N"/>
</dbReference>
<name>A0A6A2YC40_HIBSY</name>
<sequence>MRKGCIRATLMCWDYVVPLIENILKSFEGVKQVSVIVPTRTVIIIHDDLLVSQLQIVSDACRTGSAEAVNELKSMGIKIAYLTGDNNPKAMHVQ</sequence>
<dbReference type="GO" id="GO:0000166">
    <property type="term" value="F:nucleotide binding"/>
    <property type="evidence" value="ECO:0007669"/>
    <property type="project" value="InterPro"/>
</dbReference>
<dbReference type="Gene3D" id="3.40.1110.10">
    <property type="entry name" value="Calcium-transporting ATPase, cytoplasmic domain N"/>
    <property type="match status" value="1"/>
</dbReference>
<accession>A0A6A2YC40</accession>
<comment type="caution">
    <text evidence="2">The sequence shown here is derived from an EMBL/GenBank/DDBJ whole genome shotgun (WGS) entry which is preliminary data.</text>
</comment>
<gene>
    <name evidence="2" type="ORF">F3Y22_tig00111837pilonHSYRG00674</name>
</gene>
<dbReference type="GO" id="GO:0016020">
    <property type="term" value="C:membrane"/>
    <property type="evidence" value="ECO:0007669"/>
    <property type="project" value="TreeGrafter"/>
</dbReference>
<dbReference type="Proteomes" id="UP000436088">
    <property type="component" value="Unassembled WGS sequence"/>
</dbReference>
<dbReference type="Gene3D" id="3.40.50.1000">
    <property type="entry name" value="HAD superfamily/HAD-like"/>
    <property type="match status" value="1"/>
</dbReference>
<evidence type="ECO:0000313" key="2">
    <source>
        <dbReference type="EMBL" id="KAE8672599.1"/>
    </source>
</evidence>
<dbReference type="GO" id="GO:0022857">
    <property type="term" value="F:transmembrane transporter activity"/>
    <property type="evidence" value="ECO:0007669"/>
    <property type="project" value="TreeGrafter"/>
</dbReference>
<dbReference type="EMBL" id="VEPZ02001443">
    <property type="protein sequence ID" value="KAE8672599.1"/>
    <property type="molecule type" value="Genomic_DNA"/>
</dbReference>
<evidence type="ECO:0000256" key="1">
    <source>
        <dbReference type="ARBA" id="ARBA00006024"/>
    </source>
</evidence>
<dbReference type="PANTHER" id="PTHR48085">
    <property type="entry name" value="CADMIUM/ZINC-TRANSPORTING ATPASE HMA2-RELATED"/>
    <property type="match status" value="1"/>
</dbReference>
<comment type="similarity">
    <text evidence="1">Belongs to the cation transport ATPase (P-type) (TC 3.A.3) family. Type IB subfamily.</text>
</comment>
<dbReference type="AlphaFoldDB" id="A0A6A2YC40"/>
<dbReference type="SUPFAM" id="SSF56784">
    <property type="entry name" value="HAD-like"/>
    <property type="match status" value="1"/>
</dbReference>
<reference evidence="2" key="1">
    <citation type="submission" date="2019-09" db="EMBL/GenBank/DDBJ databases">
        <title>Draft genome information of white flower Hibiscus syriacus.</title>
        <authorList>
            <person name="Kim Y.-M."/>
        </authorList>
    </citation>
    <scope>NUCLEOTIDE SEQUENCE [LARGE SCALE GENOMIC DNA]</scope>
    <source>
        <strain evidence="2">YM2019G1</strain>
    </source>
</reference>
<dbReference type="InterPro" id="IPR023214">
    <property type="entry name" value="HAD_sf"/>
</dbReference>
<dbReference type="InterPro" id="IPR036412">
    <property type="entry name" value="HAD-like_sf"/>
</dbReference>